<reference evidence="3" key="1">
    <citation type="submission" date="2021-04" db="EMBL/GenBank/DDBJ databases">
        <authorList>
            <person name="Chebbi M.A.C M."/>
        </authorList>
    </citation>
    <scope>NUCLEOTIDE SEQUENCE</scope>
</reference>
<name>A0A8J2HLQ0_COTCN</name>
<accession>A0A8J2HLQ0</accession>
<evidence type="ECO:0000256" key="2">
    <source>
        <dbReference type="SAM" id="MobiDB-lite"/>
    </source>
</evidence>
<evidence type="ECO:0000256" key="1">
    <source>
        <dbReference type="SAM" id="Coils"/>
    </source>
</evidence>
<protein>
    <submittedName>
        <fullName evidence="3">Uncharacterized protein</fullName>
    </submittedName>
</protein>
<feature type="compositionally biased region" description="Basic and acidic residues" evidence="2">
    <location>
        <begin position="212"/>
        <end position="228"/>
    </location>
</feature>
<dbReference type="AlphaFoldDB" id="A0A8J2HLQ0"/>
<sequence>MTLRQVATYPGQHLRLESEIAKMIQLEEMSINLNDRSISDQFLKDQKIAMEAQDAEFAQMLQEKERIKARRARERAKQKKLNRQYGREQKFSTDVIESQILNRSNSAISDDKELVQLTHDLTDELSPHSNSSGVRVSSDSNEDFQKLLNVAIKIDPTYCNDNDKKCLTNSGNDLSSSRVFSHSAQELECDSVPCYMPIQGQRRSQIPSPPISHEEKNKRKVKDGCKNQ</sequence>
<feature type="coiled-coil region" evidence="1">
    <location>
        <begin position="50"/>
        <end position="84"/>
    </location>
</feature>
<dbReference type="PANTHER" id="PTHR22115:SF4">
    <property type="entry name" value="COILED-COIL DOMAIN-CONTAINING PROTEIN"/>
    <property type="match status" value="1"/>
</dbReference>
<feature type="region of interest" description="Disordered" evidence="2">
    <location>
        <begin position="198"/>
        <end position="228"/>
    </location>
</feature>
<evidence type="ECO:0000313" key="4">
    <source>
        <dbReference type="Proteomes" id="UP000786811"/>
    </source>
</evidence>
<comment type="caution">
    <text evidence="3">The sequence shown here is derived from an EMBL/GenBank/DDBJ whole genome shotgun (WGS) entry which is preliminary data.</text>
</comment>
<evidence type="ECO:0000313" key="3">
    <source>
        <dbReference type="EMBL" id="CAG5102754.1"/>
    </source>
</evidence>
<dbReference type="Proteomes" id="UP000786811">
    <property type="component" value="Unassembled WGS sequence"/>
</dbReference>
<gene>
    <name evidence="3" type="ORF">HICCMSTLAB_LOCUS11167</name>
</gene>
<keyword evidence="4" id="KW-1185">Reference proteome</keyword>
<organism evidence="3 4">
    <name type="scientific">Cotesia congregata</name>
    <name type="common">Parasitoid wasp</name>
    <name type="synonym">Apanteles congregatus</name>
    <dbReference type="NCBI Taxonomy" id="51543"/>
    <lineage>
        <taxon>Eukaryota</taxon>
        <taxon>Metazoa</taxon>
        <taxon>Ecdysozoa</taxon>
        <taxon>Arthropoda</taxon>
        <taxon>Hexapoda</taxon>
        <taxon>Insecta</taxon>
        <taxon>Pterygota</taxon>
        <taxon>Neoptera</taxon>
        <taxon>Endopterygota</taxon>
        <taxon>Hymenoptera</taxon>
        <taxon>Apocrita</taxon>
        <taxon>Ichneumonoidea</taxon>
        <taxon>Braconidae</taxon>
        <taxon>Microgastrinae</taxon>
        <taxon>Cotesia</taxon>
    </lineage>
</organism>
<dbReference type="OrthoDB" id="9994767at2759"/>
<dbReference type="PANTHER" id="PTHR22115">
    <property type="entry name" value="C3ORF6 PROTEIN-RELATED"/>
    <property type="match status" value="1"/>
</dbReference>
<dbReference type="EMBL" id="CAJNRD030001123">
    <property type="protein sequence ID" value="CAG5102754.1"/>
    <property type="molecule type" value="Genomic_DNA"/>
</dbReference>
<dbReference type="InterPro" id="IPR039303">
    <property type="entry name" value="CCDC50"/>
</dbReference>
<proteinExistence type="predicted"/>
<keyword evidence="1" id="KW-0175">Coiled coil</keyword>